<sequence length="114" mass="12354">MTFLRSILAYFFAAMMINIFWPLLATPFGPYAGFIAGALVIGPTWFICHYKGFISQGKHLALDMGGAIATSVLVKTALNASFSESLAALPTFLAIIIGAILAGWFYWKIEGAEK</sequence>
<dbReference type="Proteomes" id="UP000182015">
    <property type="component" value="Unassembled WGS sequence"/>
</dbReference>
<dbReference type="Pfam" id="PF21846">
    <property type="entry name" value="DUF6905"/>
    <property type="match status" value="1"/>
</dbReference>
<proteinExistence type="predicted"/>
<keyword evidence="1" id="KW-0812">Transmembrane</keyword>
<reference evidence="3" key="1">
    <citation type="submission" date="2016-06" db="EMBL/GenBank/DDBJ databases">
        <authorList>
            <person name="de Vries S.P.W."/>
            <person name="Hadjirin N.F."/>
            <person name="Lay E.M."/>
            <person name="Zadoks R.N."/>
            <person name="Peacock S.J."/>
            <person name="Parkhill J."/>
            <person name="Grant A.J."/>
            <person name="Mcdougall S."/>
            <person name="Holmes M.A."/>
        </authorList>
    </citation>
    <scope>NUCLEOTIDE SEQUENCE [LARGE SCALE GENOMIC DNA]</scope>
    <source>
        <strain evidence="3">NZ1587</strain>
    </source>
</reference>
<protein>
    <submittedName>
        <fullName evidence="2">Uncharacterized protein</fullName>
    </submittedName>
</protein>
<feature type="transmembrane region" description="Helical" evidence="1">
    <location>
        <begin position="31"/>
        <end position="48"/>
    </location>
</feature>
<keyword evidence="1" id="KW-1133">Transmembrane helix</keyword>
<dbReference type="OrthoDB" id="1908850at2"/>
<accession>A0A1L8MLQ3</accession>
<dbReference type="AlphaFoldDB" id="A0A1L8MLQ3"/>
<feature type="transmembrane region" description="Helical" evidence="1">
    <location>
        <begin position="86"/>
        <end position="107"/>
    </location>
</feature>
<keyword evidence="1" id="KW-0472">Membrane</keyword>
<dbReference type="InterPro" id="IPR054200">
    <property type="entry name" value="DUF6905"/>
</dbReference>
<gene>
    <name evidence="2" type="ORF">A9Q68_06655</name>
</gene>
<dbReference type="STRING" id="1856638.A9Q68_06655"/>
<dbReference type="RefSeq" id="WP_071793917.1">
    <property type="nucleotide sequence ID" value="NZ_LZDD01000002.1"/>
</dbReference>
<dbReference type="EMBL" id="LZDD01000002">
    <property type="protein sequence ID" value="OJF71661.1"/>
    <property type="molecule type" value="Genomic_DNA"/>
</dbReference>
<feature type="transmembrane region" description="Helical" evidence="1">
    <location>
        <begin position="7"/>
        <end position="25"/>
    </location>
</feature>
<evidence type="ECO:0000313" key="2">
    <source>
        <dbReference type="EMBL" id="OJF71661.1"/>
    </source>
</evidence>
<organism evidence="2 3">
    <name type="scientific">Streptococcus bovimastitidis</name>
    <dbReference type="NCBI Taxonomy" id="1856638"/>
    <lineage>
        <taxon>Bacteria</taxon>
        <taxon>Bacillati</taxon>
        <taxon>Bacillota</taxon>
        <taxon>Bacilli</taxon>
        <taxon>Lactobacillales</taxon>
        <taxon>Streptococcaceae</taxon>
        <taxon>Streptococcus</taxon>
    </lineage>
</organism>
<name>A0A1L8MLQ3_9STRE</name>
<evidence type="ECO:0000256" key="1">
    <source>
        <dbReference type="SAM" id="Phobius"/>
    </source>
</evidence>
<evidence type="ECO:0000313" key="3">
    <source>
        <dbReference type="Proteomes" id="UP000182015"/>
    </source>
</evidence>
<keyword evidence="3" id="KW-1185">Reference proteome</keyword>
<comment type="caution">
    <text evidence="2">The sequence shown here is derived from an EMBL/GenBank/DDBJ whole genome shotgun (WGS) entry which is preliminary data.</text>
</comment>